<proteinExistence type="predicted"/>
<organism evidence="1 2">
    <name type="scientific">Staphylococcus gallinarum</name>
    <dbReference type="NCBI Taxonomy" id="1293"/>
    <lineage>
        <taxon>Bacteria</taxon>
        <taxon>Bacillati</taxon>
        <taxon>Bacillota</taxon>
        <taxon>Bacilli</taxon>
        <taxon>Bacillales</taxon>
        <taxon>Staphylococcaceae</taxon>
        <taxon>Staphylococcus</taxon>
    </lineage>
</organism>
<dbReference type="EMBL" id="BKAX01000007">
    <property type="protein sequence ID" value="GEQ06585.1"/>
    <property type="molecule type" value="Genomic_DNA"/>
</dbReference>
<name>A0ABQ0Y5D4_STAGA</name>
<dbReference type="Proteomes" id="UP000321057">
    <property type="component" value="Unassembled WGS sequence"/>
</dbReference>
<reference evidence="1 2" key="1">
    <citation type="submission" date="2019-07" db="EMBL/GenBank/DDBJ databases">
        <title>Whole genome shotgun sequence of Staphylococcus gallinarum NBRC 109767.</title>
        <authorList>
            <person name="Hosoyama A."/>
            <person name="Uohara A."/>
            <person name="Ohji S."/>
            <person name="Ichikawa N."/>
        </authorList>
    </citation>
    <scope>NUCLEOTIDE SEQUENCE [LARGE SCALE GENOMIC DNA]</scope>
    <source>
        <strain evidence="1 2">NBRC 109767</strain>
    </source>
</reference>
<accession>A0ABQ0Y5D4</accession>
<keyword evidence="2" id="KW-1185">Reference proteome</keyword>
<evidence type="ECO:0000313" key="1">
    <source>
        <dbReference type="EMBL" id="GEQ06585.1"/>
    </source>
</evidence>
<gene>
    <name evidence="1" type="ORF">SGA02_24130</name>
</gene>
<sequence>MMMTVVIILGYGGIRASQILSKVKILKRLKCFLFGCLWVEIIIKSYSGGRC</sequence>
<protein>
    <submittedName>
        <fullName evidence="1">Uncharacterized protein</fullName>
    </submittedName>
</protein>
<evidence type="ECO:0000313" key="2">
    <source>
        <dbReference type="Proteomes" id="UP000321057"/>
    </source>
</evidence>
<comment type="caution">
    <text evidence="1">The sequence shown here is derived from an EMBL/GenBank/DDBJ whole genome shotgun (WGS) entry which is preliminary data.</text>
</comment>